<feature type="transmembrane region" description="Helical" evidence="5">
    <location>
        <begin position="25"/>
        <end position="48"/>
    </location>
</feature>
<evidence type="ECO:0000313" key="8">
    <source>
        <dbReference type="Proteomes" id="UP000887567"/>
    </source>
</evidence>
<dbReference type="Gene3D" id="1.20.1070.10">
    <property type="entry name" value="Rhodopsin 7-helix transmembrane proteins"/>
    <property type="match status" value="1"/>
</dbReference>
<dbReference type="RefSeq" id="XP_028517823.1">
    <property type="nucleotide sequence ID" value="XM_028662022.1"/>
</dbReference>
<dbReference type="PANTHER" id="PTHR12011:SF347">
    <property type="entry name" value="FI21270P1-RELATED"/>
    <property type="match status" value="1"/>
</dbReference>
<organism evidence="7 8">
    <name type="scientific">Exaiptasia diaphana</name>
    <name type="common">Tropical sea anemone</name>
    <name type="synonym">Aiptasia pulchella</name>
    <dbReference type="NCBI Taxonomy" id="2652724"/>
    <lineage>
        <taxon>Eukaryota</taxon>
        <taxon>Metazoa</taxon>
        <taxon>Cnidaria</taxon>
        <taxon>Anthozoa</taxon>
        <taxon>Hexacorallia</taxon>
        <taxon>Actiniaria</taxon>
        <taxon>Aiptasiidae</taxon>
        <taxon>Exaiptasia</taxon>
    </lineage>
</organism>
<dbReference type="PANTHER" id="PTHR12011">
    <property type="entry name" value="ADHESION G-PROTEIN COUPLED RECEPTOR"/>
    <property type="match status" value="1"/>
</dbReference>
<feature type="domain" description="G-protein coupled receptors family 2 profile 2" evidence="6">
    <location>
        <begin position="1"/>
        <end position="156"/>
    </location>
</feature>
<dbReference type="GO" id="GO:0005886">
    <property type="term" value="C:plasma membrane"/>
    <property type="evidence" value="ECO:0007669"/>
    <property type="project" value="TreeGrafter"/>
</dbReference>
<name>A0A913YRZ1_EXADI</name>
<evidence type="ECO:0000256" key="4">
    <source>
        <dbReference type="ARBA" id="ARBA00023136"/>
    </source>
</evidence>
<evidence type="ECO:0000259" key="6">
    <source>
        <dbReference type="PROSITE" id="PS50261"/>
    </source>
</evidence>
<dbReference type="OrthoDB" id="5986747at2759"/>
<feature type="transmembrane region" description="Helical" evidence="5">
    <location>
        <begin position="112"/>
        <end position="144"/>
    </location>
</feature>
<protein>
    <recommendedName>
        <fullName evidence="6">G-protein coupled receptors family 2 profile 2 domain-containing protein</fullName>
    </recommendedName>
</protein>
<dbReference type="Pfam" id="PF00002">
    <property type="entry name" value="7tm_2"/>
    <property type="match status" value="1"/>
</dbReference>
<evidence type="ECO:0000256" key="1">
    <source>
        <dbReference type="ARBA" id="ARBA00004141"/>
    </source>
</evidence>
<evidence type="ECO:0000256" key="3">
    <source>
        <dbReference type="ARBA" id="ARBA00022989"/>
    </source>
</evidence>
<dbReference type="GeneID" id="110248545"/>
<dbReference type="InterPro" id="IPR000832">
    <property type="entry name" value="GPCR_2_secretin-like"/>
</dbReference>
<keyword evidence="2 5" id="KW-0812">Transmembrane</keyword>
<dbReference type="InterPro" id="IPR017981">
    <property type="entry name" value="GPCR_2-like_7TM"/>
</dbReference>
<sequence>MFAEGLQLYQQIVKVFNSSLKMKQVYCFAWGMPTLLIVCSLGIAGNHQDGFSSLVSKDLCWLSVQNRLIWVFIVPVFVLILGNLVILGMVIKELNKVDKSSDSLLSTFRTNLKAFGLLSPLLGITWLTGLLCILGVGVVGLYLFTILNSSQVKIEL</sequence>
<keyword evidence="8" id="KW-1185">Reference proteome</keyword>
<evidence type="ECO:0000256" key="5">
    <source>
        <dbReference type="SAM" id="Phobius"/>
    </source>
</evidence>
<accession>A0A913YRZ1</accession>
<dbReference type="PROSITE" id="PS50261">
    <property type="entry name" value="G_PROTEIN_RECEP_F2_4"/>
    <property type="match status" value="1"/>
</dbReference>
<dbReference type="GO" id="GO:0007166">
    <property type="term" value="P:cell surface receptor signaling pathway"/>
    <property type="evidence" value="ECO:0007669"/>
    <property type="project" value="InterPro"/>
</dbReference>
<dbReference type="GO" id="GO:0004930">
    <property type="term" value="F:G protein-coupled receptor activity"/>
    <property type="evidence" value="ECO:0007669"/>
    <property type="project" value="InterPro"/>
</dbReference>
<comment type="subcellular location">
    <subcellularLocation>
        <location evidence="1">Membrane</location>
        <topology evidence="1">Multi-pass membrane protein</topology>
    </subcellularLocation>
</comment>
<proteinExistence type="predicted"/>
<evidence type="ECO:0000313" key="7">
    <source>
        <dbReference type="EnsemblMetazoa" id="XP_028517823.1"/>
    </source>
</evidence>
<dbReference type="Proteomes" id="UP000887567">
    <property type="component" value="Unplaced"/>
</dbReference>
<dbReference type="AlphaFoldDB" id="A0A913YRZ1"/>
<keyword evidence="3 5" id="KW-1133">Transmembrane helix</keyword>
<dbReference type="KEGG" id="epa:110248545"/>
<evidence type="ECO:0000256" key="2">
    <source>
        <dbReference type="ARBA" id="ARBA00022692"/>
    </source>
</evidence>
<keyword evidence="4 5" id="KW-0472">Membrane</keyword>
<feature type="transmembrane region" description="Helical" evidence="5">
    <location>
        <begin position="68"/>
        <end position="91"/>
    </location>
</feature>
<dbReference type="EnsemblMetazoa" id="XM_028662022.1">
    <property type="protein sequence ID" value="XP_028517823.1"/>
    <property type="gene ID" value="LOC110248545"/>
</dbReference>
<reference evidence="7" key="1">
    <citation type="submission" date="2022-11" db="UniProtKB">
        <authorList>
            <consortium name="EnsemblMetazoa"/>
        </authorList>
    </citation>
    <scope>IDENTIFICATION</scope>
</reference>